<evidence type="ECO:0000256" key="1">
    <source>
        <dbReference type="ARBA" id="ARBA00004123"/>
    </source>
</evidence>
<dbReference type="InParanoid" id="A0A317XKW6"/>
<feature type="compositionally biased region" description="Basic residues" evidence="6">
    <location>
        <begin position="623"/>
        <end position="632"/>
    </location>
</feature>
<keyword evidence="4" id="KW-0804">Transcription</keyword>
<name>A0A317XKW6_9BASI</name>
<feature type="region of interest" description="Disordered" evidence="6">
    <location>
        <begin position="72"/>
        <end position="114"/>
    </location>
</feature>
<gene>
    <name evidence="9" type="ORF">BCV70DRAFT_141317</name>
</gene>
<dbReference type="GO" id="GO:0003677">
    <property type="term" value="F:DNA binding"/>
    <property type="evidence" value="ECO:0007669"/>
    <property type="project" value="UniProtKB-KW"/>
</dbReference>
<feature type="domain" description="B-block binding subunit of TFIIIC" evidence="7">
    <location>
        <begin position="157"/>
        <end position="223"/>
    </location>
</feature>
<evidence type="ECO:0000256" key="6">
    <source>
        <dbReference type="SAM" id="MobiDB-lite"/>
    </source>
</evidence>
<keyword evidence="2" id="KW-0597">Phosphoprotein</keyword>
<feature type="region of interest" description="Disordered" evidence="6">
    <location>
        <begin position="271"/>
        <end position="304"/>
    </location>
</feature>
<feature type="non-terminal residue" evidence="9">
    <location>
        <position position="1923"/>
    </location>
</feature>
<keyword evidence="3" id="KW-0238">DNA-binding</keyword>
<comment type="subcellular location">
    <subcellularLocation>
        <location evidence="1">Nucleus</location>
    </subcellularLocation>
</comment>
<dbReference type="GO" id="GO:0042791">
    <property type="term" value="P:5S class rRNA transcription by RNA polymerase III"/>
    <property type="evidence" value="ECO:0007669"/>
    <property type="project" value="TreeGrafter"/>
</dbReference>
<dbReference type="Pfam" id="PF04182">
    <property type="entry name" value="B-block_TFIIIC"/>
    <property type="match status" value="1"/>
</dbReference>
<feature type="compositionally biased region" description="Acidic residues" evidence="6">
    <location>
        <begin position="1484"/>
        <end position="1500"/>
    </location>
</feature>
<feature type="domain" description="Transcription factor tau subunit sfc3/Tfc3 C-terminal" evidence="8">
    <location>
        <begin position="1518"/>
        <end position="1889"/>
    </location>
</feature>
<keyword evidence="5" id="KW-0539">Nucleus</keyword>
<evidence type="ECO:0000256" key="3">
    <source>
        <dbReference type="ARBA" id="ARBA00023125"/>
    </source>
</evidence>
<dbReference type="InterPro" id="IPR046488">
    <property type="entry name" value="Sfc3/Tfc3_C"/>
</dbReference>
<protein>
    <submittedName>
        <fullName evidence="9">Uncharacterized protein</fullName>
    </submittedName>
</protein>
<evidence type="ECO:0000256" key="4">
    <source>
        <dbReference type="ARBA" id="ARBA00023163"/>
    </source>
</evidence>
<dbReference type="GO" id="GO:0005634">
    <property type="term" value="C:nucleus"/>
    <property type="evidence" value="ECO:0007669"/>
    <property type="project" value="UniProtKB-SubCell"/>
</dbReference>
<evidence type="ECO:0000256" key="2">
    <source>
        <dbReference type="ARBA" id="ARBA00022553"/>
    </source>
</evidence>
<feature type="region of interest" description="Disordered" evidence="6">
    <location>
        <begin position="589"/>
        <end position="646"/>
    </location>
</feature>
<feature type="region of interest" description="Disordered" evidence="6">
    <location>
        <begin position="673"/>
        <end position="773"/>
    </location>
</feature>
<proteinExistence type="predicted"/>
<dbReference type="InterPro" id="IPR044210">
    <property type="entry name" value="Tfc3-like"/>
</dbReference>
<dbReference type="EMBL" id="KZ819196">
    <property type="protein sequence ID" value="PWY98955.1"/>
    <property type="molecule type" value="Genomic_DNA"/>
</dbReference>
<feature type="compositionally biased region" description="Polar residues" evidence="6">
    <location>
        <begin position="703"/>
        <end position="713"/>
    </location>
</feature>
<dbReference type="OrthoDB" id="68020at2759"/>
<evidence type="ECO:0000259" key="8">
    <source>
        <dbReference type="Pfam" id="PF20222"/>
    </source>
</evidence>
<dbReference type="Pfam" id="PF20222">
    <property type="entry name" value="DUF6581"/>
    <property type="match status" value="1"/>
</dbReference>
<feature type="compositionally biased region" description="Acidic residues" evidence="6">
    <location>
        <begin position="282"/>
        <end position="300"/>
    </location>
</feature>
<evidence type="ECO:0000259" key="7">
    <source>
        <dbReference type="Pfam" id="PF04182"/>
    </source>
</evidence>
<dbReference type="GO" id="GO:0006384">
    <property type="term" value="P:transcription initiation at RNA polymerase III promoter"/>
    <property type="evidence" value="ECO:0007669"/>
    <property type="project" value="InterPro"/>
</dbReference>
<evidence type="ECO:0000256" key="5">
    <source>
        <dbReference type="ARBA" id="ARBA00023242"/>
    </source>
</evidence>
<evidence type="ECO:0000313" key="10">
    <source>
        <dbReference type="Proteomes" id="UP000246740"/>
    </source>
</evidence>
<feature type="region of interest" description="Disordered" evidence="6">
    <location>
        <begin position="1450"/>
        <end position="1514"/>
    </location>
</feature>
<accession>A0A317XKW6</accession>
<keyword evidence="10" id="KW-1185">Reference proteome</keyword>
<dbReference type="PANTHER" id="PTHR15180:SF1">
    <property type="entry name" value="GENERAL TRANSCRIPTION FACTOR 3C POLYPEPTIDE 1"/>
    <property type="match status" value="1"/>
</dbReference>
<organism evidence="9 10">
    <name type="scientific">Testicularia cyperi</name>
    <dbReference type="NCBI Taxonomy" id="1882483"/>
    <lineage>
        <taxon>Eukaryota</taxon>
        <taxon>Fungi</taxon>
        <taxon>Dikarya</taxon>
        <taxon>Basidiomycota</taxon>
        <taxon>Ustilaginomycotina</taxon>
        <taxon>Ustilaginomycetes</taxon>
        <taxon>Ustilaginales</taxon>
        <taxon>Anthracoideaceae</taxon>
        <taxon>Testicularia</taxon>
    </lineage>
</organism>
<dbReference type="InterPro" id="IPR007309">
    <property type="entry name" value="TFIIIC_Bblock-bd"/>
</dbReference>
<feature type="compositionally biased region" description="Polar residues" evidence="6">
    <location>
        <begin position="1465"/>
        <end position="1482"/>
    </location>
</feature>
<evidence type="ECO:0000313" key="9">
    <source>
        <dbReference type="EMBL" id="PWY98955.1"/>
    </source>
</evidence>
<dbReference type="GO" id="GO:0000127">
    <property type="term" value="C:transcription factor TFIIIC complex"/>
    <property type="evidence" value="ECO:0007669"/>
    <property type="project" value="InterPro"/>
</dbReference>
<sequence>MIDELLAHCIEEIGFDGEAGTDIERLGGFIRDFHHQQTTEHGYPPQRVDDAYCHFVFRRLLEDDNVVVGIHVPGDPSAKPSKVSTPVRGSKMLKKEEPDSATVPFDHVRPLSDSKSRDAANLNELRAQHGDSLRLALTSEAVKNLLLGNDEHALSAANYRFLQLVCRSRQHAAKSVDLGAAMGCDQKTVFYLAKKLIDSGLIAKLKARETGTSASYFVAAKFLDSCPLVIEQRNADIDPTNRDMLQAPVASSSRESLDDTVNLTRSAVSLTGGEAVDSKDSGDEDAYDHEDEEDNGDDADAPAVNIEEPDANGVLPQFHPVPLDRALVWISSRPELVRFRIYQLCDMTSSNITPRIGLVNRIRIQGGAAIKRQLTGLLEHAVLNGYLEVVSISISGSEASPNRTRRGLRMTAKGKQELRDLLEGTAVDPESQLRASAARKRNTHLAHDLSMRAPRLVREMTLERWTHEEVARSGTIGRTIRQLANAIHANGHFVRLLDGAIRRSDEAFTDSSLADLSIHSVHEHNLRMRSTRLFSHHAWVLQGANEGYLQEEDRAMLAAAGGPSAIHQLLQSWTDPKQLAAAIHSLADDLDSPVKPTNRPRIGRPPSSASKRKAERDPNTPVRRGRPPKRPKSTLTNTGAERGAAPAMNETGCAAFSAATQLEQQSSAVAPIHADPSASGFGSAPSVTSVDVAESPLPPDSTPCKSLGTTSEVLDTPAAAAADRRRGTKRPRPSSPSPSPGSSSIVAGEQAPHDEPTSSLAQEKVATPAIDTSRIADLVQTDSKEHTRSLPTTPAAKTELALLTPRSGSDRKLRTSLTRLRSVAALVECIRHAGGAIDTLLLPKELPAFLEEQGFASDVHIINLREKRIRDRALTAAVDDGLLRKTHVRVDRADVPHAQRQIIYLPEITPEQLQSYCTAVQKGDAGWISDKTAASTALTQVTGRVSIGFADALRLAHVKPWRVAEPISVEELSRDPDMVAMLRRHFAGVPSVYGQHVGYLGGAMVRLWAFHRACAQAITDGASQATSSPSATIPLSYFWTEAPLDLFLAFVPLVMPISSAEEAALNPELRAKPVRDTPGELRAAIHLDPVATDEVKLVFYSLAAQLSALGVAQLRETDPRPDAMLADGAVFVELAPHLPIYNWSALHDDKPLLEVIEAGLDGERIDKFWSQTRKACFPAPPSNGGRSAENDFEEPDRDNARVVDPRLLDHVDILKKEPDELCTSLHAKKAWRTFNTLRPSQARFLARLRAAVSKQPLSAADLSRLAHACLAPEPAVSAFFHDSRARTEADSPAQNDEETTQPMPKARWPLRFSTVTLRFDDDDQNPRINKVVKKHKESKKAKAKGKSVKTIDRVQRSEKRTAEREIEGRRATLRKARELQERREQQFEHMLQDAFELYPTAETLRPNIEHALRSIRKRYVRGEIHFDSSKEVRKAVMRTVGSATGNRFKMPRLRQNGAGRKGARVTSSKTAAINGTSNVRNSLENDDDNDGDVNEADDVNGAERRQKRRSTRRSMVATKYWNPTRNELLRDAVVILRDRDHYRGRSDWSALLQLVEPDEQDKTRSSIVAQWRHQHNRLRYQYGEEGYLLALERKWTTIADAARVNGQLADPHFPSATEFDLMAHIEFLRSHIDKDELQNSLAKSPAKDPLPIRWNFETDFTRTWQDEIAVDSAERRFDAFFDTDSGTTSSRRLETLLTSAAALETSSMSASLHLDTRQTMAELAVRLIILSDSSAVDKMDTAETTPAAEHAATDLPIGADGPLKVAFCNAVGALDVEEATSRLLDGRIIRPISSETDSRRRPGTNIVFCEELLRAVPVMQPRTTEGLVDASTSADAQLGLSGSHAMLRGTLGAKRKQIEQSLGKPMLVEPIETDGDAAALITLMDARLINGDVDEQPFLTLRAHHLLNARVLNDDDLEALVTV</sequence>
<dbReference type="Proteomes" id="UP000246740">
    <property type="component" value="Unassembled WGS sequence"/>
</dbReference>
<dbReference type="PANTHER" id="PTHR15180">
    <property type="entry name" value="GENERAL TRANSCRIPTION FACTOR 3C POLYPEPTIDE 1"/>
    <property type="match status" value="1"/>
</dbReference>
<reference evidence="9 10" key="1">
    <citation type="journal article" date="2018" name="Mol. Biol. Evol.">
        <title>Broad Genomic Sampling Reveals a Smut Pathogenic Ancestry of the Fungal Clade Ustilaginomycotina.</title>
        <authorList>
            <person name="Kijpornyongpan T."/>
            <person name="Mondo S.J."/>
            <person name="Barry K."/>
            <person name="Sandor L."/>
            <person name="Lee J."/>
            <person name="Lipzen A."/>
            <person name="Pangilinan J."/>
            <person name="LaButti K."/>
            <person name="Hainaut M."/>
            <person name="Henrissat B."/>
            <person name="Grigoriev I.V."/>
            <person name="Spatafora J.W."/>
            <person name="Aime M.C."/>
        </authorList>
    </citation>
    <scope>NUCLEOTIDE SEQUENCE [LARGE SCALE GENOMIC DNA]</scope>
    <source>
        <strain evidence="9 10">MCA 3645</strain>
    </source>
</reference>
<dbReference type="STRING" id="1882483.A0A317XKW6"/>